<dbReference type="GO" id="GO:0005789">
    <property type="term" value="C:endoplasmic reticulum membrane"/>
    <property type="evidence" value="ECO:0007669"/>
    <property type="project" value="UniProtKB-SubCell"/>
</dbReference>
<dbReference type="GO" id="GO:0032366">
    <property type="term" value="P:intracellular sterol transport"/>
    <property type="evidence" value="ECO:0007669"/>
    <property type="project" value="UniProtKB-UniRule"/>
</dbReference>
<keyword evidence="6 10" id="KW-1133">Transmembrane helix</keyword>
<dbReference type="GO" id="GO:0006665">
    <property type="term" value="P:sphingolipid metabolic process"/>
    <property type="evidence" value="ECO:0007669"/>
    <property type="project" value="UniProtKB-UniRule"/>
</dbReference>
<proteinExistence type="inferred from homology"/>
<evidence type="ECO:0000256" key="4">
    <source>
        <dbReference type="ARBA" id="ARBA00022692"/>
    </source>
</evidence>
<comment type="subcellular location">
    <subcellularLocation>
        <location evidence="1 10">Endoplasmic reticulum membrane</location>
        <topology evidence="1 10">Multi-pass membrane protein</topology>
    </subcellularLocation>
</comment>
<comment type="function">
    <text evidence="10">Regulates also the sphingolipid metabolism.</text>
</comment>
<accession>A0A3P6DL94</accession>
<keyword evidence="8 10" id="KW-0443">Lipid metabolism</keyword>
<comment type="function">
    <text evidence="10">Mediator of sterol homeostasis involved in sterol uptake, trafficking and distribution into membranes.</text>
</comment>
<keyword evidence="10" id="KW-0746">Sphingolipid metabolism</keyword>
<protein>
    <recommendedName>
        <fullName evidence="10">Protein ARV</fullName>
    </recommendedName>
</protein>
<dbReference type="EMBL" id="LR031875">
    <property type="protein sequence ID" value="VDD27726.1"/>
    <property type="molecule type" value="Genomic_DNA"/>
</dbReference>
<organism evidence="11">
    <name type="scientific">Brassica oleracea</name>
    <name type="common">Wild cabbage</name>
    <dbReference type="NCBI Taxonomy" id="3712"/>
    <lineage>
        <taxon>Eukaryota</taxon>
        <taxon>Viridiplantae</taxon>
        <taxon>Streptophyta</taxon>
        <taxon>Embryophyta</taxon>
        <taxon>Tracheophyta</taxon>
        <taxon>Spermatophyta</taxon>
        <taxon>Magnoliopsida</taxon>
        <taxon>eudicotyledons</taxon>
        <taxon>Gunneridae</taxon>
        <taxon>Pentapetalae</taxon>
        <taxon>rosids</taxon>
        <taxon>malvids</taxon>
        <taxon>Brassicales</taxon>
        <taxon>Brassicaceae</taxon>
        <taxon>Brassiceae</taxon>
        <taxon>Brassica</taxon>
    </lineage>
</organism>
<dbReference type="AlphaFoldDB" id="A0A3P6DL94"/>
<feature type="transmembrane region" description="Helical" evidence="10">
    <location>
        <begin position="201"/>
        <end position="221"/>
    </location>
</feature>
<keyword evidence="3 10" id="KW-0813">Transport</keyword>
<evidence type="ECO:0000256" key="2">
    <source>
        <dbReference type="ARBA" id="ARBA00009187"/>
    </source>
</evidence>
<gene>
    <name evidence="11" type="ORF">BOLC9T53049H</name>
</gene>
<dbReference type="GO" id="GO:0016125">
    <property type="term" value="P:sterol metabolic process"/>
    <property type="evidence" value="ECO:0007669"/>
    <property type="project" value="UniProtKB-UniRule"/>
</dbReference>
<dbReference type="Pfam" id="PF04161">
    <property type="entry name" value="Arv1"/>
    <property type="match status" value="2"/>
</dbReference>
<name>A0A3P6DL94_BRAOL</name>
<dbReference type="PANTHER" id="PTHR14467:SF1">
    <property type="entry name" value="PROTEIN ARV 2"/>
    <property type="match status" value="1"/>
</dbReference>
<evidence type="ECO:0000256" key="9">
    <source>
        <dbReference type="ARBA" id="ARBA00023136"/>
    </source>
</evidence>
<evidence type="ECO:0000256" key="5">
    <source>
        <dbReference type="ARBA" id="ARBA00022824"/>
    </source>
</evidence>
<sequence length="271" mass="30950">MAKEKRCVECGHKVKSLLIQYSPGNFRLMKCENCNEVADEYIECELMVCLLNIQLMIFCFVGFHQNLIFLLFSFYQIIFIDLILHKTKAYRHLLYNVFTQETVYVQHLLWKLVLAYLLLDTYRSLLLRRTNDESSVPISFVLASLEVLVNVLSANFAFVLSFALASKIISIGASRGKEILLGIFISSYIKIFLFAMPVWEFPVSVIFIVDMLVLTSNAVALKVMTESTTSRCLAACFMAHSIKFLADQISGSRSLKHLGSVMYLPFIFKNV</sequence>
<evidence type="ECO:0000256" key="8">
    <source>
        <dbReference type="ARBA" id="ARBA00023098"/>
    </source>
</evidence>
<evidence type="ECO:0000256" key="10">
    <source>
        <dbReference type="RuleBase" id="RU368065"/>
    </source>
</evidence>
<dbReference type="InterPro" id="IPR007290">
    <property type="entry name" value="Arv1"/>
</dbReference>
<feature type="transmembrane region" description="Helical" evidence="10">
    <location>
        <begin position="55"/>
        <end position="80"/>
    </location>
</feature>
<evidence type="ECO:0000256" key="1">
    <source>
        <dbReference type="ARBA" id="ARBA00004477"/>
    </source>
</evidence>
<evidence type="ECO:0000256" key="6">
    <source>
        <dbReference type="ARBA" id="ARBA00022989"/>
    </source>
</evidence>
<reference evidence="11" key="1">
    <citation type="submission" date="2018-11" db="EMBL/GenBank/DDBJ databases">
        <authorList>
            <consortium name="Genoscope - CEA"/>
            <person name="William W."/>
        </authorList>
    </citation>
    <scope>NUCLEOTIDE SEQUENCE</scope>
</reference>
<dbReference type="GO" id="GO:0032541">
    <property type="term" value="C:cortical endoplasmic reticulum"/>
    <property type="evidence" value="ECO:0007669"/>
    <property type="project" value="TreeGrafter"/>
</dbReference>
<dbReference type="GO" id="GO:0097036">
    <property type="term" value="P:regulation of plasma membrane sterol distribution"/>
    <property type="evidence" value="ECO:0007669"/>
    <property type="project" value="UniProtKB-UniRule"/>
</dbReference>
<evidence type="ECO:0000256" key="3">
    <source>
        <dbReference type="ARBA" id="ARBA00022448"/>
    </source>
</evidence>
<feature type="transmembrane region" description="Helical" evidence="10">
    <location>
        <begin position="139"/>
        <end position="166"/>
    </location>
</feature>
<keyword evidence="5 10" id="KW-0256">Endoplasmic reticulum</keyword>
<keyword evidence="4 10" id="KW-0812">Transmembrane</keyword>
<evidence type="ECO:0000313" key="11">
    <source>
        <dbReference type="EMBL" id="VDD27726.1"/>
    </source>
</evidence>
<evidence type="ECO:0000256" key="7">
    <source>
        <dbReference type="ARBA" id="ARBA00023055"/>
    </source>
</evidence>
<feature type="transmembrane region" description="Helical" evidence="10">
    <location>
        <begin position="178"/>
        <end position="195"/>
    </location>
</feature>
<comment type="similarity">
    <text evidence="2 10">Belongs to the ARV1 family.</text>
</comment>
<dbReference type="GO" id="GO:0005794">
    <property type="term" value="C:Golgi apparatus"/>
    <property type="evidence" value="ECO:0007669"/>
    <property type="project" value="TreeGrafter"/>
</dbReference>
<keyword evidence="9 10" id="KW-0472">Membrane</keyword>
<dbReference type="PANTHER" id="PTHR14467">
    <property type="entry name" value="ARV1"/>
    <property type="match status" value="1"/>
</dbReference>
<keyword evidence="7 10" id="KW-0445">Lipid transport</keyword>